<evidence type="ECO:0000256" key="1">
    <source>
        <dbReference type="SAM" id="MobiDB-lite"/>
    </source>
</evidence>
<organism evidence="2 3">
    <name type="scientific">Dyadobacter sandarakinus</name>
    <dbReference type="NCBI Taxonomy" id="2747268"/>
    <lineage>
        <taxon>Bacteria</taxon>
        <taxon>Pseudomonadati</taxon>
        <taxon>Bacteroidota</taxon>
        <taxon>Cytophagia</taxon>
        <taxon>Cytophagales</taxon>
        <taxon>Spirosomataceae</taxon>
        <taxon>Dyadobacter</taxon>
    </lineage>
</organism>
<dbReference type="EMBL" id="CP056775">
    <property type="protein sequence ID" value="QRR00416.1"/>
    <property type="molecule type" value="Genomic_DNA"/>
</dbReference>
<evidence type="ECO:0000313" key="2">
    <source>
        <dbReference type="EMBL" id="QRR00416.1"/>
    </source>
</evidence>
<feature type="region of interest" description="Disordered" evidence="1">
    <location>
        <begin position="1"/>
        <end position="81"/>
    </location>
</feature>
<dbReference type="Proteomes" id="UP000612680">
    <property type="component" value="Chromosome"/>
</dbReference>
<reference evidence="2 3" key="1">
    <citation type="submission" date="2020-06" db="EMBL/GenBank/DDBJ databases">
        <title>Dyadobacter sandarakinus sp. nov., isolated from the soil of the Arctic Yellow River Station.</title>
        <authorList>
            <person name="Zhang Y."/>
            <person name="Peng F."/>
        </authorList>
    </citation>
    <scope>NUCLEOTIDE SEQUENCE [LARGE SCALE GENOMIC DNA]</scope>
    <source>
        <strain evidence="2 3">Q3-56</strain>
    </source>
</reference>
<evidence type="ECO:0000313" key="3">
    <source>
        <dbReference type="Proteomes" id="UP000612680"/>
    </source>
</evidence>
<name>A0ABX7I2V2_9BACT</name>
<keyword evidence="3" id="KW-1185">Reference proteome</keyword>
<protein>
    <submittedName>
        <fullName evidence="2">Uncharacterized protein</fullName>
    </submittedName>
</protein>
<sequence>MDFLTNDPFYTFVNEMPDQPDHQSPVPSYPDKPGQTGPMNPKPHIPGTDAPEVSTGSRIDEDLPAEDTDENAPGDKDSEPA</sequence>
<proteinExistence type="predicted"/>
<dbReference type="RefSeq" id="WP_204661452.1">
    <property type="nucleotide sequence ID" value="NZ_CP056775.1"/>
</dbReference>
<gene>
    <name evidence="2" type="ORF">HWI92_05590</name>
</gene>
<feature type="compositionally biased region" description="Acidic residues" evidence="1">
    <location>
        <begin position="62"/>
        <end position="72"/>
    </location>
</feature>
<accession>A0ABX7I2V2</accession>